<organism evidence="1 2">
    <name type="scientific">Faecalibacterium gallinarum</name>
    <dbReference type="NCBI Taxonomy" id="2903556"/>
    <lineage>
        <taxon>Bacteria</taxon>
        <taxon>Bacillati</taxon>
        <taxon>Bacillota</taxon>
        <taxon>Clostridia</taxon>
        <taxon>Eubacteriales</taxon>
        <taxon>Oscillospiraceae</taxon>
        <taxon>Faecalibacterium</taxon>
    </lineage>
</organism>
<dbReference type="AlphaFoldDB" id="A0AA37IYI0"/>
<sequence length="99" mass="11156">MNARLLVNIIILAQGNASLTSLREQGYTYAQIANAISDAEDMGFLELVNNKIRVTNTGKEYIEKINKTHSAGSGFWIVPQGKNYRKPVDRNSIIFRKKK</sequence>
<name>A0AA37IYI0_9FIRM</name>
<comment type="caution">
    <text evidence="1">The sequence shown here is derived from an EMBL/GenBank/DDBJ whole genome shotgun (WGS) entry which is preliminary data.</text>
</comment>
<evidence type="ECO:0000313" key="1">
    <source>
        <dbReference type="EMBL" id="GJN64610.1"/>
    </source>
</evidence>
<proteinExistence type="predicted"/>
<accession>A0AA37IYI0</accession>
<dbReference type="EMBL" id="BQKV01000037">
    <property type="protein sequence ID" value="GJN64610.1"/>
    <property type="molecule type" value="Genomic_DNA"/>
</dbReference>
<gene>
    <name evidence="1" type="ORF">JCM17207_12350</name>
</gene>
<reference evidence="1" key="1">
    <citation type="journal article" date="2022" name="Int. J. Syst. Evol. Microbiol.">
        <title>Genome-based, phenotypic and chemotaxonomic classification of Faecalibacterium strains: proposal of three novel species Faecalibacterium duncaniae sp. nov., Faecalibacterium hattorii sp. nov. and Faecalibacterium gallinarum sp. nov. .</title>
        <authorList>
            <person name="Sakamoto M."/>
            <person name="Sakurai N."/>
            <person name="Tanno H."/>
            <person name="Iino T."/>
            <person name="Ohkuma M."/>
            <person name="Endo A."/>
        </authorList>
    </citation>
    <scope>NUCLEOTIDE SEQUENCE</scope>
    <source>
        <strain evidence="1">JCM 17207</strain>
    </source>
</reference>
<protein>
    <submittedName>
        <fullName evidence="1">Uncharacterized protein</fullName>
    </submittedName>
</protein>
<dbReference type="Proteomes" id="UP001055185">
    <property type="component" value="Unassembled WGS sequence"/>
</dbReference>
<dbReference type="RefSeq" id="WP_238316804.1">
    <property type="nucleotide sequence ID" value="NZ_BQKV01000037.1"/>
</dbReference>
<evidence type="ECO:0000313" key="2">
    <source>
        <dbReference type="Proteomes" id="UP001055185"/>
    </source>
</evidence>
<keyword evidence="2" id="KW-1185">Reference proteome</keyword>